<name>A0A8T1UFL6_9STRA</name>
<comment type="caution">
    <text evidence="3">The sequence shown here is derived from an EMBL/GenBank/DDBJ whole genome shotgun (WGS) entry which is preliminary data.</text>
</comment>
<feature type="compositionally biased region" description="Basic and acidic residues" evidence="2">
    <location>
        <begin position="153"/>
        <end position="169"/>
    </location>
</feature>
<dbReference type="OrthoDB" id="166852at2759"/>
<proteinExistence type="predicted"/>
<organism evidence="3 4">
    <name type="scientific">Phytophthora cactorum</name>
    <dbReference type="NCBI Taxonomy" id="29920"/>
    <lineage>
        <taxon>Eukaryota</taxon>
        <taxon>Sar</taxon>
        <taxon>Stramenopiles</taxon>
        <taxon>Oomycota</taxon>
        <taxon>Peronosporomycetes</taxon>
        <taxon>Peronosporales</taxon>
        <taxon>Peronosporaceae</taxon>
        <taxon>Phytophthora</taxon>
    </lineage>
</organism>
<evidence type="ECO:0000313" key="4">
    <source>
        <dbReference type="Proteomes" id="UP000688947"/>
    </source>
</evidence>
<dbReference type="VEuPathDB" id="FungiDB:PC110_g10644"/>
<dbReference type="AlphaFoldDB" id="A0A8T1UFL6"/>
<dbReference type="VEuPathDB" id="FungiDB:PC110_g10647"/>
<keyword evidence="1" id="KW-0175">Coiled coil</keyword>
<evidence type="ECO:0000256" key="2">
    <source>
        <dbReference type="SAM" id="MobiDB-lite"/>
    </source>
</evidence>
<gene>
    <name evidence="3" type="ORF">JG687_00009245</name>
</gene>
<protein>
    <submittedName>
        <fullName evidence="3">Uncharacterized protein</fullName>
    </submittedName>
</protein>
<feature type="coiled-coil region" evidence="1">
    <location>
        <begin position="475"/>
        <end position="516"/>
    </location>
</feature>
<evidence type="ECO:0000313" key="3">
    <source>
        <dbReference type="EMBL" id="KAG6958702.1"/>
    </source>
</evidence>
<feature type="region of interest" description="Disordered" evidence="2">
    <location>
        <begin position="150"/>
        <end position="176"/>
    </location>
</feature>
<evidence type="ECO:0000256" key="1">
    <source>
        <dbReference type="SAM" id="Coils"/>
    </source>
</evidence>
<dbReference type="VEuPathDB" id="FungiDB:PC110_g10646"/>
<reference evidence="3" key="1">
    <citation type="submission" date="2021-01" db="EMBL/GenBank/DDBJ databases">
        <title>Phytophthora aleatoria, a newly-described species from Pinus radiata is distinct from Phytophthora cactorum isolates based on comparative genomics.</title>
        <authorList>
            <person name="Mcdougal R."/>
            <person name="Panda P."/>
            <person name="Williams N."/>
            <person name="Studholme D.J."/>
        </authorList>
    </citation>
    <scope>NUCLEOTIDE SEQUENCE</scope>
    <source>
        <strain evidence="3">NZFS 3830</strain>
    </source>
</reference>
<dbReference type="VEuPathDB" id="FungiDB:PC110_g10645"/>
<accession>A0A8T1UFL6</accession>
<sequence length="523" mass="59029">MVDEFNWAVHAATVAAWKLDAAAQDPAPLTSADMPIINFLYHAVWMALWLVGIVNPFGLEAHSSVYGLRIMVAKVVAGLMTIDRVGNPDREGPAAVAADDDNGPPFAIYNCQFANALALVPAANQNHYGAVYIHDIQALQLLVTAHRAPGVSEKQKDKNEDKNKVKTGENEDEDEGEGCIAVDRLRALLRLHRGENLTVCFIKFGLYLLRLGLLTKGSSRTKTLELTELGKWLFQLPRSLRMGYHAEGHDPEVLAVHVGLEDDGVEDEDVEDSDNYEYVDSDTSEDEEVFPVIVDMVEEELAQERIEPFPGDRTIFSEKFGFVCSFDGGDILFNIVQDFVAKVERKRRVTAAAKRKRAKLIEKRNKKRATKEKKRGDRLASSRVMRDNLMHQMEAIVLQEAELGSALELLDYTRQKCDQQHDAIVQRLESCEEMLKALENGAAAEVPVESLLDEEEHRRWKQTKEMVTTILPEVLTRLEDNIELNNAKIRDVRDKMEELRSKRLALREEIAVKEEDIALMLNE</sequence>
<dbReference type="Proteomes" id="UP000688947">
    <property type="component" value="Unassembled WGS sequence"/>
</dbReference>
<dbReference type="EMBL" id="JAENGZ010000472">
    <property type="protein sequence ID" value="KAG6958702.1"/>
    <property type="molecule type" value="Genomic_DNA"/>
</dbReference>